<evidence type="ECO:0000313" key="10">
    <source>
        <dbReference type="Proteomes" id="UP000198870"/>
    </source>
</evidence>
<dbReference type="InterPro" id="IPR003607">
    <property type="entry name" value="HD/PDEase_dom"/>
</dbReference>
<dbReference type="InterPro" id="IPR006674">
    <property type="entry name" value="HD_domain"/>
</dbReference>
<dbReference type="Gene3D" id="1.10.3210.10">
    <property type="entry name" value="Hypothetical protein af1432"/>
    <property type="match status" value="1"/>
</dbReference>
<dbReference type="RefSeq" id="WP_139163985.1">
    <property type="nucleotide sequence ID" value="NZ_FMUX01000010.1"/>
</dbReference>
<protein>
    <recommendedName>
        <fullName evidence="5">5'-deoxynucleotidase</fullName>
        <ecNumber evidence="5">3.1.3.89</ecNumber>
    </recommendedName>
</protein>
<dbReference type="OrthoDB" id="9796032at2"/>
<comment type="subunit">
    <text evidence="4">Homodimer.</text>
</comment>
<dbReference type="GO" id="GO:0002953">
    <property type="term" value="F:5'-deoxynucleotidase activity"/>
    <property type="evidence" value="ECO:0007669"/>
    <property type="project" value="UniProtKB-EC"/>
</dbReference>
<keyword evidence="7 9" id="KW-0378">Hydrolase</keyword>
<dbReference type="Pfam" id="PF13023">
    <property type="entry name" value="HD_3"/>
    <property type="match status" value="1"/>
</dbReference>
<dbReference type="EMBL" id="FMUX01000010">
    <property type="protein sequence ID" value="SCY49203.1"/>
    <property type="molecule type" value="Genomic_DNA"/>
</dbReference>
<dbReference type="AlphaFoldDB" id="A0A1G5GCC1"/>
<evidence type="ECO:0000256" key="6">
    <source>
        <dbReference type="ARBA" id="ARBA00022723"/>
    </source>
</evidence>
<evidence type="ECO:0000259" key="8">
    <source>
        <dbReference type="SMART" id="SM00471"/>
    </source>
</evidence>
<dbReference type="GO" id="GO:0046872">
    <property type="term" value="F:metal ion binding"/>
    <property type="evidence" value="ECO:0007669"/>
    <property type="project" value="UniProtKB-KW"/>
</dbReference>
<evidence type="ECO:0000256" key="5">
    <source>
        <dbReference type="ARBA" id="ARBA00012964"/>
    </source>
</evidence>
<name>A0A1G5GCC1_9BACT</name>
<dbReference type="EC" id="3.1.3.89" evidence="5"/>
<evidence type="ECO:0000256" key="2">
    <source>
        <dbReference type="ARBA" id="ARBA00001936"/>
    </source>
</evidence>
<dbReference type="InterPro" id="IPR039356">
    <property type="entry name" value="YfbR/HDDC2"/>
</dbReference>
<evidence type="ECO:0000256" key="1">
    <source>
        <dbReference type="ARBA" id="ARBA00001638"/>
    </source>
</evidence>
<comment type="cofactor">
    <cofactor evidence="3">
        <name>Co(2+)</name>
        <dbReference type="ChEBI" id="CHEBI:48828"/>
    </cofactor>
</comment>
<dbReference type="GO" id="GO:0005737">
    <property type="term" value="C:cytoplasm"/>
    <property type="evidence" value="ECO:0007669"/>
    <property type="project" value="TreeGrafter"/>
</dbReference>
<dbReference type="PANTHER" id="PTHR11845">
    <property type="entry name" value="5'-DEOXYNUCLEOTIDASE HDDC2"/>
    <property type="match status" value="1"/>
</dbReference>
<sequence>MEYDQIIAFLKEVETFKTCERTCRTTRAERPESDAEHSWHLALFLMLIEDELEGVDRMKLLQLALIHDLPEIYAGDTNPYRGNTDDKEENEKKAAKKLFSQLPAALETKLSGLFAEYMAQETAEAKIVKSADKLMPLIQNLCTNKTHSSYRKLSVTHEEVEAYMGPYFQSGGMLKMFYDKLLAEARECGVFHGGKEN</sequence>
<dbReference type="PANTHER" id="PTHR11845:SF13">
    <property type="entry name" value="5'-DEOXYNUCLEOTIDASE HDDC2"/>
    <property type="match status" value="1"/>
</dbReference>
<keyword evidence="6" id="KW-0479">Metal-binding</keyword>
<evidence type="ECO:0000256" key="7">
    <source>
        <dbReference type="ARBA" id="ARBA00022801"/>
    </source>
</evidence>
<evidence type="ECO:0000256" key="3">
    <source>
        <dbReference type="ARBA" id="ARBA00001941"/>
    </source>
</evidence>
<dbReference type="SMART" id="SM00471">
    <property type="entry name" value="HDc"/>
    <property type="match status" value="1"/>
</dbReference>
<proteinExistence type="predicted"/>
<comment type="catalytic activity">
    <reaction evidence="1">
        <text>a 2'-deoxyribonucleoside 5'-phosphate + H2O = a 2'-deoxyribonucleoside + phosphate</text>
        <dbReference type="Rhea" id="RHEA:36167"/>
        <dbReference type="ChEBI" id="CHEBI:15377"/>
        <dbReference type="ChEBI" id="CHEBI:18274"/>
        <dbReference type="ChEBI" id="CHEBI:43474"/>
        <dbReference type="ChEBI" id="CHEBI:65317"/>
        <dbReference type="EC" id="3.1.3.89"/>
    </reaction>
</comment>
<dbReference type="SUPFAM" id="SSF109604">
    <property type="entry name" value="HD-domain/PDEase-like"/>
    <property type="match status" value="1"/>
</dbReference>
<accession>A0A1G5GCC1</accession>
<reference evidence="9 10" key="1">
    <citation type="submission" date="2016-10" db="EMBL/GenBank/DDBJ databases">
        <authorList>
            <person name="de Groot N.N."/>
        </authorList>
    </citation>
    <scope>NUCLEOTIDE SEQUENCE [LARGE SCALE GENOMIC DNA]</scope>
    <source>
        <strain evidence="9 10">AA1</strain>
    </source>
</reference>
<comment type="cofactor">
    <cofactor evidence="2">
        <name>Mn(2+)</name>
        <dbReference type="ChEBI" id="CHEBI:29035"/>
    </cofactor>
</comment>
<feature type="domain" description="HD/PDEase" evidence="8">
    <location>
        <begin position="30"/>
        <end position="146"/>
    </location>
</feature>
<dbReference type="STRING" id="419481.SAMN05216233_11078"/>
<dbReference type="Proteomes" id="UP000198870">
    <property type="component" value="Unassembled WGS sequence"/>
</dbReference>
<evidence type="ECO:0000256" key="4">
    <source>
        <dbReference type="ARBA" id="ARBA00011738"/>
    </source>
</evidence>
<evidence type="ECO:0000313" key="9">
    <source>
        <dbReference type="EMBL" id="SCY49203.1"/>
    </source>
</evidence>
<gene>
    <name evidence="9" type="ORF">SAMN05216233_11078</name>
</gene>
<organism evidence="9 10">
    <name type="scientific">Desulfoluna spongiiphila</name>
    <dbReference type="NCBI Taxonomy" id="419481"/>
    <lineage>
        <taxon>Bacteria</taxon>
        <taxon>Pseudomonadati</taxon>
        <taxon>Thermodesulfobacteriota</taxon>
        <taxon>Desulfobacteria</taxon>
        <taxon>Desulfobacterales</taxon>
        <taxon>Desulfolunaceae</taxon>
        <taxon>Desulfoluna</taxon>
    </lineage>
</organism>
<keyword evidence="10" id="KW-1185">Reference proteome</keyword>